<sequence>MLSLLALAALASAQSSDERILGVYMFHRHGDRTPKALAPTNLTSLGYNQVYSSGEYFRSRYISSASSSSSSSNNSALITSISPNIVSYQQLVASAPSDTVLQNSAQGFLQGLYPPVGSSLGTETLRNGSEIEAPMNGYQLIPIGTPSGFGSVGAGSEDAGWLQSTSNCAQAVISSNEYFSSEEYEALLQETRGFYEGLRGAVEEVVGEGNVESEVGELSFKNAYTIYDLLSLSLEQNTTLSNTSTISSTLDTSTLEQLSSLANIHEWNLAYNTSSPIRAVSGSILASQALSFLQSSISSKGKKNLLGIQFGAYATFASFFGLAQLENVNEEFKGVVDFASAMVWEMVTNSSSSDEDAFPSEDDIYVRFRFHNGTTTSDDELITYPLFGSGEDVLPWNDFVKEMQKISIGSTEQWCTACGNFTGECAAYGDDAQGSASAAGEGSGKGNGLSPAVNGVIGAMVTLAVVLGLEALVLALGGLRVVKKRGPAQEKVEAEVSEGEKA</sequence>
<protein>
    <recommendedName>
        <fullName evidence="5">Histidine acid phosphatase</fullName>
    </recommendedName>
</protein>
<comment type="caution">
    <text evidence="3">The sequence shown here is derived from an EMBL/GenBank/DDBJ whole genome shotgun (WGS) entry which is preliminary data.</text>
</comment>
<gene>
    <name evidence="3" type="ORF">CKM354_001021900</name>
</gene>
<dbReference type="RefSeq" id="XP_044661606.1">
    <property type="nucleotide sequence ID" value="XM_044805671.1"/>
</dbReference>
<organism evidence="3 4">
    <name type="scientific">Cercospora kikuchii</name>
    <dbReference type="NCBI Taxonomy" id="84275"/>
    <lineage>
        <taxon>Eukaryota</taxon>
        <taxon>Fungi</taxon>
        <taxon>Dikarya</taxon>
        <taxon>Ascomycota</taxon>
        <taxon>Pezizomycotina</taxon>
        <taxon>Dothideomycetes</taxon>
        <taxon>Dothideomycetidae</taxon>
        <taxon>Mycosphaerellales</taxon>
        <taxon>Mycosphaerellaceae</taxon>
        <taxon>Cercospora</taxon>
    </lineage>
</organism>
<dbReference type="InterPro" id="IPR050645">
    <property type="entry name" value="Histidine_acid_phosphatase"/>
</dbReference>
<proteinExistence type="inferred from homology"/>
<dbReference type="Gene3D" id="3.40.50.1240">
    <property type="entry name" value="Phosphoglycerate mutase-like"/>
    <property type="match status" value="1"/>
</dbReference>
<evidence type="ECO:0000313" key="4">
    <source>
        <dbReference type="Proteomes" id="UP000825890"/>
    </source>
</evidence>
<dbReference type="GeneID" id="68295794"/>
<dbReference type="OrthoDB" id="258392at2759"/>
<keyword evidence="4" id="KW-1185">Reference proteome</keyword>
<keyword evidence="2" id="KW-0472">Membrane</keyword>
<dbReference type="CDD" id="cd07061">
    <property type="entry name" value="HP_HAP_like"/>
    <property type="match status" value="1"/>
</dbReference>
<dbReference type="GO" id="GO:0016791">
    <property type="term" value="F:phosphatase activity"/>
    <property type="evidence" value="ECO:0007669"/>
    <property type="project" value="TreeGrafter"/>
</dbReference>
<name>A0A9P3CQJ8_9PEZI</name>
<keyword evidence="2" id="KW-0812">Transmembrane</keyword>
<dbReference type="AlphaFoldDB" id="A0A9P3CQJ8"/>
<feature type="transmembrane region" description="Helical" evidence="2">
    <location>
        <begin position="456"/>
        <end position="479"/>
    </location>
</feature>
<accession>A0A9P3CQJ8</accession>
<dbReference type="InterPro" id="IPR000560">
    <property type="entry name" value="His_Pase_clade-2"/>
</dbReference>
<keyword evidence="2" id="KW-1133">Transmembrane helix</keyword>
<dbReference type="InterPro" id="IPR029033">
    <property type="entry name" value="His_PPase_superfam"/>
</dbReference>
<evidence type="ECO:0000313" key="3">
    <source>
        <dbReference type="EMBL" id="GIZ47119.1"/>
    </source>
</evidence>
<dbReference type="Proteomes" id="UP000825890">
    <property type="component" value="Unassembled WGS sequence"/>
</dbReference>
<dbReference type="SUPFAM" id="SSF53254">
    <property type="entry name" value="Phosphoglycerate mutase-like"/>
    <property type="match status" value="1"/>
</dbReference>
<dbReference type="EMBL" id="BOLY01000007">
    <property type="protein sequence ID" value="GIZ47119.1"/>
    <property type="molecule type" value="Genomic_DNA"/>
</dbReference>
<evidence type="ECO:0000256" key="1">
    <source>
        <dbReference type="ARBA" id="ARBA00005375"/>
    </source>
</evidence>
<reference evidence="3 4" key="1">
    <citation type="submission" date="2021-01" db="EMBL/GenBank/DDBJ databases">
        <title>Cercospora kikuchii MAFF 305040 whole genome shotgun sequence.</title>
        <authorList>
            <person name="Kashiwa T."/>
            <person name="Suzuki T."/>
        </authorList>
    </citation>
    <scope>NUCLEOTIDE SEQUENCE [LARGE SCALE GENOMIC DNA]</scope>
    <source>
        <strain evidence="3 4">MAFF 305040</strain>
    </source>
</reference>
<comment type="similarity">
    <text evidence="1">Belongs to the histidine acid phosphatase family.</text>
</comment>
<dbReference type="PANTHER" id="PTHR11567:SF142">
    <property type="entry name" value="PHOSPHOGLYCERATE MUTASE-LIKE PROTEIN"/>
    <property type="match status" value="1"/>
</dbReference>
<dbReference type="Pfam" id="PF00328">
    <property type="entry name" value="His_Phos_2"/>
    <property type="match status" value="1"/>
</dbReference>
<dbReference type="PANTHER" id="PTHR11567">
    <property type="entry name" value="ACID PHOSPHATASE-RELATED"/>
    <property type="match status" value="1"/>
</dbReference>
<evidence type="ECO:0000256" key="2">
    <source>
        <dbReference type="SAM" id="Phobius"/>
    </source>
</evidence>
<evidence type="ECO:0008006" key="5">
    <source>
        <dbReference type="Google" id="ProtNLM"/>
    </source>
</evidence>